<sequence>MIIKSVKLDNFGKFEDYALELGPQLNVIYGDNEDGKSTIMAFILMMFYGHGGRSTDLTKNPRRKYRPWNGKEMRGRIFFEHEGKNYRLERTFGSSNTTDEVTLWNEDTSEKVKLSSKSGPGEAFFGVGEEAFSRSVFIGQGGTLLGTSTKKDEITEKLLNLVTTGSEEVNYEEAKNLLQSQEETLVSKSRKNGLLVRAGQLLEDLSEEKRQARIDEEDKAFYQKKVEEKEAQLQEEVNKKKSLDAHYEGFSLFANLKEYQEAISREKRRAALMEALEETKKKLTTPYGNIDRAFVVKGEEKRKAYEGLLSDGRYLKEELQESEDLLAKLTETVPLAVSDETFRDAFRIDKERRIVSGVLSENRDLLRHRRDVYEKEKERKTLRKEFSEAKRNFQLEDLELSNLQRDYDAVEEDFAGKQDALEELTKQKSGLASKAENKSSNLLEKEEDLLTLQKEQEERIRDAREQLEKARKPQIYTEEIPGGRELRKPVLGSAILLTVLVVLLGILVDELIFAGLLVSAVLFVLSFRKTEKRIVQRESINEVLIRDSEERLEKAKGESIRKYAAEEADVRKLKSELEETEREIGRLAERLAALQPGFEEVQKRRMELREKLDEKKTQVTRLFGLMEASEAALKRASALLKDDEEQVSEEDILELERKISQQEEELQALKKELEEILEAHSCEDLDAFSGKYYAYKNHRERLDRKSEEVENSRRSFGEYLERRKDSEEEIRKHFRIYKELDTVEEADDILRALSEVLTEKERLTLQLESAEEHRKDLERRTSIPELEEKLAAQKEKVDALSLAEETDFTDEEEKSRIRKALEEQEGIIQEIREEIISLQSEVREKYRRKKNISQIENEMEEARTEYEEMESDHEALKLARETLMGAFARMQSSFGPRVNEKTQKIFQRLTGGKYEEVMVSRDLAISFQDQDSKKMYDWAFLSGGTIDQAYLSLRLAISDLIIQEDITRPLFLDDVFTQYDDKRAREGLQFLHEFSRDRDVPVQSVLFTCHERILGWAKELPDTEVTKLSAFD</sequence>
<feature type="coiled-coil region" evidence="1">
    <location>
        <begin position="563"/>
        <end position="715"/>
    </location>
</feature>
<dbReference type="PANTHER" id="PTHR41259">
    <property type="entry name" value="DOUBLE-STRAND BREAK REPAIR RAD50 ATPASE, PUTATIVE-RELATED"/>
    <property type="match status" value="1"/>
</dbReference>
<evidence type="ECO:0000259" key="2">
    <source>
        <dbReference type="Pfam" id="PF13514"/>
    </source>
</evidence>
<dbReference type="InterPro" id="IPR038734">
    <property type="entry name" value="YhaN_AAA"/>
</dbReference>
<feature type="coiled-coil region" evidence="1">
    <location>
        <begin position="753"/>
        <end position="879"/>
    </location>
</feature>
<gene>
    <name evidence="3" type="ORF">J3A84_06655</name>
</gene>
<accession>A0A939KJ60</accession>
<comment type="caution">
    <text evidence="3">The sequence shown here is derived from an EMBL/GenBank/DDBJ whole genome shotgun (WGS) entry which is preliminary data.</text>
</comment>
<dbReference type="RefSeq" id="WP_207599223.1">
    <property type="nucleotide sequence ID" value="NZ_JAFNJU010000004.1"/>
</dbReference>
<reference evidence="3" key="1">
    <citation type="submission" date="2021-03" db="EMBL/GenBank/DDBJ databases">
        <title>Proteiniclasticum marinus sp. nov., isolated from tidal flat sediment.</title>
        <authorList>
            <person name="Namirimu T."/>
            <person name="Yang J.-A."/>
            <person name="Yang S.-H."/>
            <person name="Kim Y.-J."/>
            <person name="Kwon K.K."/>
        </authorList>
    </citation>
    <scope>NUCLEOTIDE SEQUENCE</scope>
    <source>
        <strain evidence="3">SCR006</strain>
    </source>
</reference>
<feature type="domain" description="YhaN AAA" evidence="2">
    <location>
        <begin position="1"/>
        <end position="217"/>
    </location>
</feature>
<dbReference type="PANTHER" id="PTHR41259:SF1">
    <property type="entry name" value="DOUBLE-STRAND BREAK REPAIR RAD50 ATPASE, PUTATIVE-RELATED"/>
    <property type="match status" value="1"/>
</dbReference>
<evidence type="ECO:0000313" key="3">
    <source>
        <dbReference type="EMBL" id="MBO1264706.1"/>
    </source>
</evidence>
<dbReference type="AlphaFoldDB" id="A0A939KJ60"/>
<evidence type="ECO:0000313" key="4">
    <source>
        <dbReference type="Proteomes" id="UP000664218"/>
    </source>
</evidence>
<keyword evidence="4" id="KW-1185">Reference proteome</keyword>
<evidence type="ECO:0000256" key="1">
    <source>
        <dbReference type="SAM" id="Coils"/>
    </source>
</evidence>
<name>A0A939KJ60_9CLOT</name>
<dbReference type="Pfam" id="PF13514">
    <property type="entry name" value="AAA_27"/>
    <property type="match status" value="1"/>
</dbReference>
<feature type="coiled-coil region" evidence="1">
    <location>
        <begin position="171"/>
        <end position="276"/>
    </location>
</feature>
<dbReference type="Gene3D" id="3.40.50.300">
    <property type="entry name" value="P-loop containing nucleotide triphosphate hydrolases"/>
    <property type="match status" value="2"/>
</dbReference>
<dbReference type="SUPFAM" id="SSF52540">
    <property type="entry name" value="P-loop containing nucleoside triphosphate hydrolases"/>
    <property type="match status" value="2"/>
</dbReference>
<keyword evidence="1" id="KW-0175">Coiled coil</keyword>
<feature type="coiled-coil region" evidence="1">
    <location>
        <begin position="372"/>
        <end position="473"/>
    </location>
</feature>
<dbReference type="InterPro" id="IPR027417">
    <property type="entry name" value="P-loop_NTPase"/>
</dbReference>
<protein>
    <submittedName>
        <fullName evidence="3">AAA family ATPase</fullName>
    </submittedName>
</protein>
<dbReference type="EMBL" id="JAFNJU010000004">
    <property type="protein sequence ID" value="MBO1264706.1"/>
    <property type="molecule type" value="Genomic_DNA"/>
</dbReference>
<organism evidence="3 4">
    <name type="scientific">Proteiniclasticum aestuarii</name>
    <dbReference type="NCBI Taxonomy" id="2817862"/>
    <lineage>
        <taxon>Bacteria</taxon>
        <taxon>Bacillati</taxon>
        <taxon>Bacillota</taxon>
        <taxon>Clostridia</taxon>
        <taxon>Eubacteriales</taxon>
        <taxon>Clostridiaceae</taxon>
        <taxon>Proteiniclasticum</taxon>
    </lineage>
</organism>
<proteinExistence type="predicted"/>
<dbReference type="Proteomes" id="UP000664218">
    <property type="component" value="Unassembled WGS sequence"/>
</dbReference>